<feature type="disulfide bond" evidence="23">
    <location>
        <begin position="1321"/>
        <end position="1330"/>
    </location>
</feature>
<dbReference type="FunFam" id="2.10.25.10:FF:000011">
    <property type="entry name" value="Cadherin EGF LAG seven-pass G-type receptor"/>
    <property type="match status" value="2"/>
</dbReference>
<dbReference type="Gene3D" id="2.170.300.10">
    <property type="entry name" value="Tie2 ligand-binding domain superfamily"/>
    <property type="match status" value="1"/>
</dbReference>
<accession>A0A4S2KJA7</accession>
<feature type="coiled-coil region" evidence="24">
    <location>
        <begin position="1412"/>
        <end position="1481"/>
    </location>
</feature>
<feature type="domain" description="Laminin EGF-like" evidence="26">
    <location>
        <begin position="449"/>
        <end position="511"/>
    </location>
</feature>
<feature type="domain" description="Laminin EGF-like" evidence="26">
    <location>
        <begin position="1300"/>
        <end position="1346"/>
    </location>
</feature>
<dbReference type="Pfam" id="PF24973">
    <property type="entry name" value="EGF_LMN_ATRN"/>
    <property type="match status" value="2"/>
</dbReference>
<evidence type="ECO:0000256" key="19">
    <source>
        <dbReference type="ARBA" id="ARBA00080055"/>
    </source>
</evidence>
<dbReference type="PROSITE" id="PS51117">
    <property type="entry name" value="LAMININ_NTER"/>
    <property type="match status" value="1"/>
</dbReference>
<dbReference type="Pfam" id="PF00055">
    <property type="entry name" value="Laminin_N"/>
    <property type="match status" value="1"/>
</dbReference>
<feature type="disulfide bond" evidence="23">
    <location>
        <begin position="686"/>
        <end position="698"/>
    </location>
</feature>
<evidence type="ECO:0000256" key="3">
    <source>
        <dbReference type="ARBA" id="ARBA00022525"/>
    </source>
</evidence>
<dbReference type="GO" id="GO:0009888">
    <property type="term" value="P:tissue development"/>
    <property type="evidence" value="ECO:0007669"/>
    <property type="project" value="TreeGrafter"/>
</dbReference>
<feature type="domain" description="Laminin EGF-like" evidence="26">
    <location>
        <begin position="946"/>
        <end position="993"/>
    </location>
</feature>
<reference evidence="29 30" key="1">
    <citation type="journal article" date="2019" name="Philos. Trans. R. Soc. Lond., B, Biol. Sci.">
        <title>Ant behaviour and brain gene expression of defending hosts depend on the ecological success of the intruding social parasite.</title>
        <authorList>
            <person name="Kaur R."/>
            <person name="Stoldt M."/>
            <person name="Jongepier E."/>
            <person name="Feldmeyer B."/>
            <person name="Menzel F."/>
            <person name="Bornberg-Bauer E."/>
            <person name="Foitzik S."/>
        </authorList>
    </citation>
    <scope>NUCLEOTIDE SEQUENCE [LARGE SCALE GENOMIC DNA]</scope>
    <source>
        <tissue evidence="29">Whole body</tissue>
    </source>
</reference>
<evidence type="ECO:0000256" key="25">
    <source>
        <dbReference type="SAM" id="MobiDB-lite"/>
    </source>
</evidence>
<feature type="domain" description="Laminin EGF-like" evidence="26">
    <location>
        <begin position="1252"/>
        <end position="1299"/>
    </location>
</feature>
<feature type="domain" description="Laminin EGF-like" evidence="26">
    <location>
        <begin position="575"/>
        <end position="634"/>
    </location>
</feature>
<evidence type="ECO:0000256" key="10">
    <source>
        <dbReference type="ARBA" id="ARBA00023157"/>
    </source>
</evidence>
<feature type="disulfide bond" evidence="23">
    <location>
        <begin position="1273"/>
        <end position="1282"/>
    </location>
</feature>
<evidence type="ECO:0000256" key="9">
    <source>
        <dbReference type="ARBA" id="ARBA00023054"/>
    </source>
</evidence>
<evidence type="ECO:0000256" key="13">
    <source>
        <dbReference type="ARBA" id="ARBA00065009"/>
    </source>
</evidence>
<keyword evidence="3" id="KW-0964">Secreted</keyword>
<feature type="disulfide bond" evidence="23">
    <location>
        <begin position="946"/>
        <end position="958"/>
    </location>
</feature>
<feature type="disulfide bond" evidence="23">
    <location>
        <begin position="657"/>
        <end position="666"/>
    </location>
</feature>
<dbReference type="FunFam" id="2.10.25.10:FF:000135">
    <property type="entry name" value="Laminin subunit beta 4"/>
    <property type="match status" value="2"/>
</dbReference>
<dbReference type="PANTHER" id="PTHR10574">
    <property type="entry name" value="NETRIN/LAMININ-RELATED"/>
    <property type="match status" value="1"/>
</dbReference>
<feature type="disulfide bond" evidence="23">
    <location>
        <begin position="1300"/>
        <end position="1312"/>
    </location>
</feature>
<dbReference type="FunFam" id="2.10.25.10:FF:000280">
    <property type="entry name" value="Laminin subunit beta 4"/>
    <property type="match status" value="1"/>
</dbReference>
<feature type="domain" description="Laminin EGF-like" evidence="26">
    <location>
        <begin position="512"/>
        <end position="574"/>
    </location>
</feature>
<dbReference type="SMART" id="SM00180">
    <property type="entry name" value="EGF_Lam"/>
    <property type="match status" value="13"/>
</dbReference>
<comment type="subunit">
    <text evidence="13">Laminin is a complex glycoprotein, consisting of three different polypeptide chains (alpha, beta, gamma), which are bound to each other by disulfide bonds into a cross-shaped molecule comprising one long and three short arms with globules at each end. Beta-2 is a subunit of laminin-3 (laminin-121 or S-laminin), laminin-4 (laminin-221 or S-merosin), laminin-7 (laminin-321 or KS-laminin), laminin-9 (laminin-421), laminin-11 (laminin-521), laminin-14 (laminin-423) and laminin-15 (laminin-523).</text>
</comment>
<comment type="caution">
    <text evidence="23">Lacks conserved residue(s) required for the propagation of feature annotation.</text>
</comment>
<dbReference type="GO" id="GO:0030054">
    <property type="term" value="C:cell junction"/>
    <property type="evidence" value="ECO:0007669"/>
    <property type="project" value="UniProtKB-ARBA"/>
</dbReference>
<dbReference type="Pfam" id="PF21199">
    <property type="entry name" value="LAMININ_IV_B"/>
    <property type="match status" value="1"/>
</dbReference>
<feature type="domain" description="Laminin EGF-like" evidence="26">
    <location>
        <begin position="1149"/>
        <end position="1200"/>
    </location>
</feature>
<evidence type="ECO:0000313" key="30">
    <source>
        <dbReference type="Proteomes" id="UP000310200"/>
    </source>
</evidence>
<feature type="disulfide bond" evidence="23">
    <location>
        <begin position="542"/>
        <end position="551"/>
    </location>
</feature>
<dbReference type="GO" id="GO:0007411">
    <property type="term" value="P:axon guidance"/>
    <property type="evidence" value="ECO:0007669"/>
    <property type="project" value="TreeGrafter"/>
</dbReference>
<dbReference type="Pfam" id="PF00053">
    <property type="entry name" value="EGF_laminin"/>
    <property type="match status" value="11"/>
</dbReference>
<keyword evidence="8" id="KW-0130">Cell adhesion</keyword>
<evidence type="ECO:0000256" key="17">
    <source>
        <dbReference type="ARBA" id="ARBA00079179"/>
    </source>
</evidence>
<evidence type="ECO:0000256" key="20">
    <source>
        <dbReference type="ARBA" id="ARBA00080199"/>
    </source>
</evidence>
<dbReference type="PROSITE" id="PS51116">
    <property type="entry name" value="LAMININ_IVB"/>
    <property type="match status" value="1"/>
</dbReference>
<keyword evidence="4" id="KW-0272">Extracellular matrix</keyword>
<keyword evidence="5" id="KW-0732">Signal</keyword>
<feature type="domain" description="Laminin EGF-like" evidence="26">
    <location>
        <begin position="635"/>
        <end position="685"/>
    </location>
</feature>
<feature type="domain" description="Laminin EGF-like" evidence="26">
    <location>
        <begin position="994"/>
        <end position="1039"/>
    </location>
</feature>
<dbReference type="SMART" id="SM00181">
    <property type="entry name" value="EGF"/>
    <property type="match status" value="8"/>
</dbReference>
<keyword evidence="9 24" id="KW-0175">Coiled coil</keyword>
<dbReference type="GO" id="GO:0009887">
    <property type="term" value="P:animal organ morphogenesis"/>
    <property type="evidence" value="ECO:0007669"/>
    <property type="project" value="TreeGrafter"/>
</dbReference>
<dbReference type="EMBL" id="QBLH01002107">
    <property type="protein sequence ID" value="TGZ49665.1"/>
    <property type="molecule type" value="Genomic_DNA"/>
</dbReference>
<dbReference type="FunFam" id="2.10.25.10:FF:000333">
    <property type="entry name" value="netrin-4 isoform X2"/>
    <property type="match status" value="1"/>
</dbReference>
<feature type="domain" description="Laminin EGF-like" evidence="26">
    <location>
        <begin position="1040"/>
        <end position="1089"/>
    </location>
</feature>
<dbReference type="PANTHER" id="PTHR10574:SF375">
    <property type="entry name" value="LAMININ SUBUNIT BETA-1"/>
    <property type="match status" value="1"/>
</dbReference>
<feature type="domain" description="Laminin EGF-like" evidence="26">
    <location>
        <begin position="686"/>
        <end position="746"/>
    </location>
</feature>
<comment type="caution">
    <text evidence="29">The sequence shown here is derived from an EMBL/GenBank/DDBJ whole genome shotgun (WGS) entry which is preliminary data.</text>
</comment>
<evidence type="ECO:0000256" key="23">
    <source>
        <dbReference type="PROSITE-ProRule" id="PRU00460"/>
    </source>
</evidence>
<feature type="region of interest" description="Disordered" evidence="25">
    <location>
        <begin position="8"/>
        <end position="38"/>
    </location>
</feature>
<feature type="disulfide bond" evidence="23">
    <location>
        <begin position="707"/>
        <end position="716"/>
    </location>
</feature>
<feature type="disulfide bond" evidence="23">
    <location>
        <begin position="1173"/>
        <end position="1182"/>
    </location>
</feature>
<dbReference type="FunFam" id="2.10.25.10:FF:000145">
    <property type="entry name" value="Laminin subunit beta 1"/>
    <property type="match status" value="1"/>
</dbReference>
<feature type="disulfide bond" evidence="23">
    <location>
        <begin position="605"/>
        <end position="614"/>
    </location>
</feature>
<feature type="disulfide bond" evidence="23">
    <location>
        <begin position="996"/>
        <end position="1013"/>
    </location>
</feature>
<feature type="disulfide bond" evidence="23">
    <location>
        <begin position="669"/>
        <end position="683"/>
    </location>
</feature>
<feature type="disulfide bond" evidence="23">
    <location>
        <begin position="948"/>
        <end position="965"/>
    </location>
</feature>
<comment type="subcellular location">
    <subcellularLocation>
        <location evidence="2">Secreted</location>
        <location evidence="2">Extracellular space</location>
        <location evidence="2">Extracellular matrix</location>
        <location evidence="2">Basement membrane</location>
    </subcellularLocation>
</comment>
<feature type="domain" description="Laminin IV type B" evidence="27">
    <location>
        <begin position="725"/>
        <end position="940"/>
    </location>
</feature>
<proteinExistence type="predicted"/>
<dbReference type="InterPro" id="IPR002049">
    <property type="entry name" value="LE_dom"/>
</dbReference>
<feature type="domain" description="Laminin N-terminal" evidence="28">
    <location>
        <begin position="218"/>
        <end position="448"/>
    </location>
</feature>
<evidence type="ECO:0000256" key="16">
    <source>
        <dbReference type="ARBA" id="ARBA00076137"/>
    </source>
</evidence>
<keyword evidence="30" id="KW-1185">Reference proteome</keyword>
<dbReference type="InterPro" id="IPR008211">
    <property type="entry name" value="Laminin_N"/>
</dbReference>
<sequence length="1805" mass="201595">MMILCTALTGTRLGGTERSRDPTSRGTHLRERRSHEARPRGRVFFHYPSRPSRVLRGCTRTCRTDPPTVVIARGITRLRDSRRPRGEEAEEFGGRGTSISVLQARSLDVRTDSGGERRPPSLEGKKKYLVGLHVAGNAILACILTQKLSNHRRWLNIVAKSPQRQAEKRDGKMLHTHYGHVALAALIIILITLAGPASSEYGHPPVRGSHAKRPHPCEQSSCYPATGNLLIGRKDKLSSSSTCGLTGPERFCIVSHLKDRKKCFFCDTSIPKQQHNIENIVSGTSYRSWWQAENGVENVTIRFDLEAEFHFTHIIIRFQTFRPAAMLIERSYDFGRTWQVYRYFAHNCEHYFPEIPTHQPQRLTDVICETRYSAVAPSTGGDVIFRVLPRNLDIDNPYSKEVQNLLKITNLRINMTRLHTLGDDLLDDRAEIREKYYYAIQDMVIRGSCSCYGHASRCLPLPGVADEENMVHGRCECTHNTKGLNCEKCEDFYNDLPWKPAVGKQTNACRPCNCNNHTSSCHFDEAVYERSGRVSGGVCDDCQHNTRGQNCEQCKPFYYHDVTKDISDRDACQPCDCDLNGSLDDGICDSRTDPLSGDESGRCHCKANIDGRRCDRCKNGFWNFDPDNPEGCQACTCNTLGTIDNQGCNVVTGECTCKRYVTARDCNQCVPEYWGLSEDRDGCKPCDCDPGGSYEKSCDVITGQCRCRPHVSGRTCNQPEQSYYTGSLDFLIYEGELSRATDNCQVVIREPYRDGRNSTWTGTGFMKALEGSVLNFTIDDIRRSMWYDVIVRYEPVHPGVWEDVQIILERDSLPDPNGPCADWRPEYDRLWVQLPLRSRSAMAQPSICLEAGKRYNLLLQFRKFNSHIDTPSASILVDSIVLKPRIDVIPFFKTPGLGELRRQEYERYHCNELFNDVNSVWSNVPEICRKYQNSIGYYVFDGAHSCECNPTGSRSLLCENYGGMCPCKPNVVGRRCDRCAPGTYGFGPEGCIPCDCDGVGALDNFCDVETGRCKCRPNTYGRTCGQCEPGFWNFPHCQRCECHGHADSCDSKTGACINCRDYTTGHNCDRCVDDFYGDPRIGVDIPCRACPCPGTRESGHSYANSCSLDSVTQDVVCECFEGYSGPRCEHCAENYFGDPEVPGGSCQLCECNNNTDLRRPGNCDPHTGHCLQCLFNTDGPTCEVCKAGFYGDALRQDCQDCGCNVLGTDKAAGPCNHRSGQCPCLPHVIGQLCDSCEENHWRIASGQGCDPCECDAVGSISDRCNPFDGTCECRPGFGGRRCNECQTNFWGNPNIECYPCECDVIGSASQQCNRETGVCVCHKGIGGEKCDQCDRGYHGEAPQCSPCGECFDNWDLILDGLTNKTNAVIQEASRIQKVGTTGVYSQEFDDMKDSLNEVRDLIGNTTIRSQDLDALDDLANELEKNISESAKQLAEASNQFENLSQRVNLGDVALKKLRNRTNSLHETAADLRENATRLQEENVLGALNVTQQMAEQSRQAERTANDTTNVLSDAERFRKHTENLLAKNRASVTEAQDRNKESLTKLNEKLKTFGMAIPELNLQMCGDNVTDCSTVCGGAGCGFCGGLSCHVGAVSKANQALDVAKQQAAKIKGHKDEAEQLLRNMSQIRQDATAARSNAQDAFNYAWEARNRSDKITKDLSDITKQIWSALNEDQPTPAMVRDLAYEVLAKNIQLEPDEITRLADRIKSIVGSLTDSEKILADTKDDLQKVRDLEARANRTKDFAIEKQTLANKRQDVDGMESVYKDNERLLTDLMSDVDALTMEMERHLAEIENKSQVYRQCSA</sequence>
<keyword evidence="12 23" id="KW-0424">Laminin EGF-like domain</keyword>
<feature type="coiled-coil region" evidence="24">
    <location>
        <begin position="1601"/>
        <end position="1638"/>
    </location>
</feature>
<evidence type="ECO:0000256" key="2">
    <source>
        <dbReference type="ARBA" id="ARBA00004302"/>
    </source>
</evidence>
<dbReference type="GO" id="GO:0070831">
    <property type="term" value="P:basement membrane assembly"/>
    <property type="evidence" value="ECO:0007669"/>
    <property type="project" value="TreeGrafter"/>
</dbReference>
<dbReference type="FunFam" id="2.10.25.10:FF:000084">
    <property type="entry name" value="Laminin subunit alpha 3"/>
    <property type="match status" value="1"/>
</dbReference>
<dbReference type="FunFam" id="2.10.25.10:FF:000065">
    <property type="entry name" value="Laminin subunit beta 1"/>
    <property type="match status" value="1"/>
</dbReference>
<feature type="disulfide bond" evidence="23">
    <location>
        <begin position="477"/>
        <end position="486"/>
    </location>
</feature>
<dbReference type="Gene3D" id="2.60.120.260">
    <property type="entry name" value="Galactose-binding domain-like"/>
    <property type="match status" value="1"/>
</dbReference>
<gene>
    <name evidence="29" type="ORF">DBV15_01288</name>
</gene>
<evidence type="ECO:0000256" key="7">
    <source>
        <dbReference type="ARBA" id="ARBA00022869"/>
    </source>
</evidence>
<feature type="disulfide bond" evidence="23">
    <location>
        <begin position="688"/>
        <end position="705"/>
    </location>
</feature>
<dbReference type="FunFam" id="2.10.25.10:FF:000130">
    <property type="entry name" value="Laminin subunit beta 1"/>
    <property type="match status" value="1"/>
</dbReference>
<evidence type="ECO:0000256" key="15">
    <source>
        <dbReference type="ARBA" id="ARBA00075305"/>
    </source>
</evidence>
<feature type="disulfide bond" evidence="23">
    <location>
        <begin position="1302"/>
        <end position="1319"/>
    </location>
</feature>
<dbReference type="SUPFAM" id="SSF57196">
    <property type="entry name" value="EGF/Laminin"/>
    <property type="match status" value="13"/>
</dbReference>
<evidence type="ECO:0000256" key="18">
    <source>
        <dbReference type="ARBA" id="ARBA00079356"/>
    </source>
</evidence>
<dbReference type="GO" id="GO:0016477">
    <property type="term" value="P:cell migration"/>
    <property type="evidence" value="ECO:0007669"/>
    <property type="project" value="TreeGrafter"/>
</dbReference>
<feature type="disulfide bond" evidence="23">
    <location>
        <begin position="994"/>
        <end position="1006"/>
    </location>
</feature>
<dbReference type="InterPro" id="IPR050440">
    <property type="entry name" value="Laminin/Netrin_ECM"/>
</dbReference>
<feature type="disulfide bond" evidence="23">
    <location>
        <begin position="1252"/>
        <end position="1264"/>
    </location>
</feature>
<evidence type="ECO:0000256" key="14">
    <source>
        <dbReference type="ARBA" id="ARBA00071082"/>
    </source>
</evidence>
<evidence type="ECO:0000256" key="8">
    <source>
        <dbReference type="ARBA" id="ARBA00022889"/>
    </source>
</evidence>
<comment type="function">
    <text evidence="1">Binding to cells via a high affinity receptor, laminin is thought to mediate the attachment, migration and organization of cells into tissues during embryonic development by interacting with other extracellular matrix components.</text>
</comment>
<keyword evidence="10 23" id="KW-1015">Disulfide bond</keyword>
<dbReference type="InterPro" id="IPR013015">
    <property type="entry name" value="Laminin_IV_B"/>
</dbReference>
<evidence type="ECO:0000256" key="6">
    <source>
        <dbReference type="ARBA" id="ARBA00022737"/>
    </source>
</evidence>
<dbReference type="FunFam" id="2.10.25.10:FF:000138">
    <property type="entry name" value="Laminin subunit beta 1"/>
    <property type="match status" value="1"/>
</dbReference>
<organism evidence="29 30">
    <name type="scientific">Temnothorax longispinosus</name>
    <dbReference type="NCBI Taxonomy" id="300112"/>
    <lineage>
        <taxon>Eukaryota</taxon>
        <taxon>Metazoa</taxon>
        <taxon>Ecdysozoa</taxon>
        <taxon>Arthropoda</taxon>
        <taxon>Hexapoda</taxon>
        <taxon>Insecta</taxon>
        <taxon>Pterygota</taxon>
        <taxon>Neoptera</taxon>
        <taxon>Endopterygota</taxon>
        <taxon>Hymenoptera</taxon>
        <taxon>Apocrita</taxon>
        <taxon>Aculeata</taxon>
        <taxon>Formicoidea</taxon>
        <taxon>Formicidae</taxon>
        <taxon>Myrmicinae</taxon>
        <taxon>Temnothorax</taxon>
    </lineage>
</organism>
<feature type="coiled-coil region" evidence="24">
    <location>
        <begin position="1772"/>
        <end position="1799"/>
    </location>
</feature>
<evidence type="ECO:0000256" key="12">
    <source>
        <dbReference type="ARBA" id="ARBA00023292"/>
    </source>
</evidence>
<feature type="disulfide bond" evidence="23">
    <location>
        <begin position="967"/>
        <end position="976"/>
    </location>
</feature>
<feature type="disulfide bond" evidence="23">
    <location>
        <begin position="1254"/>
        <end position="1271"/>
    </location>
</feature>
<keyword evidence="6" id="KW-0677">Repeat</keyword>
<evidence type="ECO:0000259" key="27">
    <source>
        <dbReference type="PROSITE" id="PS51116"/>
    </source>
</evidence>
<dbReference type="InterPro" id="IPR056863">
    <property type="entry name" value="LMN_ATRN_NET-like_EGF"/>
</dbReference>
<dbReference type="PROSITE" id="PS50027">
    <property type="entry name" value="EGF_LAM_2"/>
    <property type="match status" value="12"/>
</dbReference>
<dbReference type="FunFam" id="2.170.300.10:FF:000001">
    <property type="entry name" value="Laminin subunit beta-1"/>
    <property type="match status" value="1"/>
</dbReference>
<dbReference type="CDD" id="cd00055">
    <property type="entry name" value="EGF_Lam"/>
    <property type="match status" value="13"/>
</dbReference>
<evidence type="ECO:0000256" key="4">
    <source>
        <dbReference type="ARBA" id="ARBA00022530"/>
    </source>
</evidence>
<feature type="disulfide bond" evidence="23">
    <location>
        <begin position="1059"/>
        <end position="1068"/>
    </location>
</feature>
<evidence type="ECO:0000313" key="29">
    <source>
        <dbReference type="EMBL" id="TGZ49665.1"/>
    </source>
</evidence>
<dbReference type="InterPro" id="IPR000742">
    <property type="entry name" value="EGF"/>
</dbReference>
<name>A0A4S2KJA7_9HYME</name>
<feature type="disulfide bond" evidence="23">
    <location>
        <begin position="1015"/>
        <end position="1024"/>
    </location>
</feature>
<dbReference type="PRINTS" id="PR00011">
    <property type="entry name" value="EGFLAMININ"/>
</dbReference>
<evidence type="ECO:0000256" key="21">
    <source>
        <dbReference type="ARBA" id="ARBA00080856"/>
    </source>
</evidence>
<evidence type="ECO:0000259" key="28">
    <source>
        <dbReference type="PROSITE" id="PS51117"/>
    </source>
</evidence>
<dbReference type="FunFam" id="2.10.25.10:FF:000090">
    <property type="entry name" value="laminin subunit alpha"/>
    <property type="match status" value="1"/>
</dbReference>
<keyword evidence="11" id="KW-0325">Glycoprotein</keyword>
<dbReference type="STRING" id="300112.A0A4S2KJA7"/>
<protein>
    <recommendedName>
        <fullName evidence="14">Laminin subunit beta-2</fullName>
    </recommendedName>
    <alternativeName>
        <fullName evidence="17">Laminin-11 subunit beta</fullName>
    </alternativeName>
    <alternativeName>
        <fullName evidence="18">Laminin-14 subunit beta</fullName>
    </alternativeName>
    <alternativeName>
        <fullName evidence="22">Laminin-15 subunit beta</fullName>
    </alternativeName>
    <alternativeName>
        <fullName evidence="21">Laminin-3 subunit beta</fullName>
    </alternativeName>
    <alternativeName>
        <fullName evidence="20">Laminin-4 subunit beta</fullName>
    </alternativeName>
    <alternativeName>
        <fullName evidence="16">Laminin-7 subunit beta</fullName>
    </alternativeName>
    <alternativeName>
        <fullName evidence="19">Laminin-9 subunit beta</fullName>
    </alternativeName>
    <alternativeName>
        <fullName evidence="15">S-laminin subunit beta</fullName>
    </alternativeName>
</protein>
<evidence type="ECO:0000259" key="26">
    <source>
        <dbReference type="PROSITE" id="PS50027"/>
    </source>
</evidence>
<dbReference type="FunFam" id="2.60.120.260:FF:000010">
    <property type="entry name" value="Laminin subunit beta 1"/>
    <property type="match status" value="1"/>
</dbReference>
<keyword evidence="7" id="KW-0084">Basement membrane</keyword>
<evidence type="ECO:0000256" key="5">
    <source>
        <dbReference type="ARBA" id="ARBA00022729"/>
    </source>
</evidence>
<dbReference type="Gene3D" id="2.10.25.10">
    <property type="entry name" value="Laminin"/>
    <property type="match status" value="11"/>
</dbReference>
<dbReference type="Proteomes" id="UP000310200">
    <property type="component" value="Unassembled WGS sequence"/>
</dbReference>
<evidence type="ECO:0000256" key="22">
    <source>
        <dbReference type="ARBA" id="ARBA00081237"/>
    </source>
</evidence>
<dbReference type="GO" id="GO:0005608">
    <property type="term" value="C:laminin-3 complex"/>
    <property type="evidence" value="ECO:0007669"/>
    <property type="project" value="UniProtKB-ARBA"/>
</dbReference>
<evidence type="ECO:0000256" key="24">
    <source>
        <dbReference type="SAM" id="Coils"/>
    </source>
</evidence>
<evidence type="ECO:0000256" key="11">
    <source>
        <dbReference type="ARBA" id="ARBA00023180"/>
    </source>
</evidence>
<dbReference type="PROSITE" id="PS01248">
    <property type="entry name" value="EGF_LAM_1"/>
    <property type="match status" value="4"/>
</dbReference>
<feature type="disulfide bond" evidence="23">
    <location>
        <begin position="1224"/>
        <end position="1233"/>
    </location>
</feature>
<dbReference type="GO" id="GO:0034446">
    <property type="term" value="P:substrate adhesion-dependent cell spreading"/>
    <property type="evidence" value="ECO:0007669"/>
    <property type="project" value="TreeGrafter"/>
</dbReference>
<evidence type="ECO:0000256" key="1">
    <source>
        <dbReference type="ARBA" id="ARBA00002418"/>
    </source>
</evidence>
<feature type="domain" description="Laminin EGF-like" evidence="26">
    <location>
        <begin position="1201"/>
        <end position="1251"/>
    </location>
</feature>
<dbReference type="SMART" id="SM00136">
    <property type="entry name" value="LamNT"/>
    <property type="match status" value="1"/>
</dbReference>